<evidence type="ECO:0000313" key="11">
    <source>
        <dbReference type="Proteomes" id="UP000178302"/>
    </source>
</evidence>
<dbReference type="NCBIfam" id="TIGR00233">
    <property type="entry name" value="trpS"/>
    <property type="match status" value="1"/>
</dbReference>
<keyword evidence="4 9" id="KW-0547">Nucleotide-binding</keyword>
<evidence type="ECO:0000256" key="3">
    <source>
        <dbReference type="ARBA" id="ARBA00022598"/>
    </source>
</evidence>
<dbReference type="FunFam" id="1.10.240.10:FF:000002">
    <property type="entry name" value="Tryptophan--tRNA ligase"/>
    <property type="match status" value="1"/>
</dbReference>
<reference evidence="10 11" key="1">
    <citation type="journal article" date="2016" name="Nat. Commun.">
        <title>Thousands of microbial genomes shed light on interconnected biogeochemical processes in an aquifer system.</title>
        <authorList>
            <person name="Anantharaman K."/>
            <person name="Brown C.T."/>
            <person name="Hug L.A."/>
            <person name="Sharon I."/>
            <person name="Castelle C.J."/>
            <person name="Probst A.J."/>
            <person name="Thomas B.C."/>
            <person name="Singh A."/>
            <person name="Wilkins M.J."/>
            <person name="Karaoz U."/>
            <person name="Brodie E.L."/>
            <person name="Williams K.H."/>
            <person name="Hubbard S.S."/>
            <person name="Banfield J.F."/>
        </authorList>
    </citation>
    <scope>NUCLEOTIDE SEQUENCE [LARGE SCALE GENOMIC DNA]</scope>
</reference>
<evidence type="ECO:0000256" key="6">
    <source>
        <dbReference type="ARBA" id="ARBA00022917"/>
    </source>
</evidence>
<dbReference type="InterPro" id="IPR002306">
    <property type="entry name" value="Trp-tRNA-ligase"/>
</dbReference>
<evidence type="ECO:0000256" key="2">
    <source>
        <dbReference type="ARBA" id="ARBA00013161"/>
    </source>
</evidence>
<dbReference type="CDD" id="cd00806">
    <property type="entry name" value="TrpRS_core"/>
    <property type="match status" value="1"/>
</dbReference>
<dbReference type="InterPro" id="IPR002305">
    <property type="entry name" value="aa-tRNA-synth_Ic"/>
</dbReference>
<dbReference type="EC" id="6.1.1.2" evidence="2 8"/>
<dbReference type="GO" id="GO:0005737">
    <property type="term" value="C:cytoplasm"/>
    <property type="evidence" value="ECO:0007669"/>
    <property type="project" value="UniProtKB-UniRule"/>
</dbReference>
<keyword evidence="3 9" id="KW-0436">Ligase</keyword>
<dbReference type="InterPro" id="IPR001412">
    <property type="entry name" value="aa-tRNA-synth_I_CS"/>
</dbReference>
<dbReference type="PANTHER" id="PTHR43766">
    <property type="entry name" value="TRYPTOPHAN--TRNA LIGASE, MITOCHONDRIAL"/>
    <property type="match status" value="1"/>
</dbReference>
<dbReference type="GO" id="GO:0005524">
    <property type="term" value="F:ATP binding"/>
    <property type="evidence" value="ECO:0007669"/>
    <property type="project" value="UniProtKB-KW"/>
</dbReference>
<dbReference type="Proteomes" id="UP000178302">
    <property type="component" value="Unassembled WGS sequence"/>
</dbReference>
<dbReference type="GO" id="GO:0004830">
    <property type="term" value="F:tryptophan-tRNA ligase activity"/>
    <property type="evidence" value="ECO:0007669"/>
    <property type="project" value="UniProtKB-UniRule"/>
</dbReference>
<accession>A0A1G2LTR6</accession>
<evidence type="ECO:0000256" key="1">
    <source>
        <dbReference type="ARBA" id="ARBA00005594"/>
    </source>
</evidence>
<dbReference type="EMBL" id="MHQZ01000015">
    <property type="protein sequence ID" value="OHA14249.1"/>
    <property type="molecule type" value="Genomic_DNA"/>
</dbReference>
<dbReference type="Gene3D" id="1.10.240.10">
    <property type="entry name" value="Tyrosyl-Transfer RNA Synthetase"/>
    <property type="match status" value="1"/>
</dbReference>
<keyword evidence="6 9" id="KW-0648">Protein biosynthesis</keyword>
<dbReference type="PROSITE" id="PS00178">
    <property type="entry name" value="AA_TRNA_LIGASE_I"/>
    <property type="match status" value="1"/>
</dbReference>
<evidence type="ECO:0000313" key="10">
    <source>
        <dbReference type="EMBL" id="OHA14249.1"/>
    </source>
</evidence>
<sequence>MEKSNKQTILTGIKPTGIMHIGNYAGMLLPLVKLQNSAVSDGGKIFLMIADLHALTTIEDSKNISKNTLLTTSLAIAAGIDPKQTTIFAQSHISEHSELAMLLGTNTPVPFLELNPVYKETRVELPKLNTIGLLNYPVLQAADILLYKTTHVPIGKDQLPHLEIAREIARKFNKKFGETFIEPKEILQKEEKILSLENPAKKMSKSHGKDSYIGLLDSAADIRKKIKRAVTDSGKEIKYDPIKKPAVSNLLAIFSLAADKPIKSIETRYKNKGYAEFKKELAETVIKFLMPLQENYKKIGEKNALEILEAGAKKAKEISSKTLKEAKQKIGLL</sequence>
<evidence type="ECO:0000256" key="5">
    <source>
        <dbReference type="ARBA" id="ARBA00022840"/>
    </source>
</evidence>
<protein>
    <recommendedName>
        <fullName evidence="2 8">Tryptophan--tRNA ligase</fullName>
        <ecNumber evidence="2 8">6.1.1.2</ecNumber>
    </recommendedName>
</protein>
<dbReference type="GO" id="GO:0006436">
    <property type="term" value="P:tryptophanyl-tRNA aminoacylation"/>
    <property type="evidence" value="ECO:0007669"/>
    <property type="project" value="UniProtKB-UniRule"/>
</dbReference>
<dbReference type="InterPro" id="IPR014729">
    <property type="entry name" value="Rossmann-like_a/b/a_fold"/>
</dbReference>
<evidence type="ECO:0000256" key="8">
    <source>
        <dbReference type="NCBIfam" id="TIGR00233"/>
    </source>
</evidence>
<keyword evidence="7 9" id="KW-0030">Aminoacyl-tRNA synthetase</keyword>
<name>A0A1G2LTR6_9BACT</name>
<comment type="similarity">
    <text evidence="1 9">Belongs to the class-I aminoacyl-tRNA synthetase family.</text>
</comment>
<dbReference type="PANTHER" id="PTHR43766:SF1">
    <property type="entry name" value="TRYPTOPHAN--TRNA LIGASE, MITOCHONDRIAL"/>
    <property type="match status" value="1"/>
</dbReference>
<dbReference type="AlphaFoldDB" id="A0A1G2LTR6"/>
<dbReference type="PRINTS" id="PR01039">
    <property type="entry name" value="TRNASYNTHTRP"/>
</dbReference>
<gene>
    <name evidence="10" type="ORF">A2909_00320</name>
</gene>
<organism evidence="10 11">
    <name type="scientific">Candidatus Tagabacteria bacterium RIFCSPLOWO2_01_FULL_39_11</name>
    <dbReference type="NCBI Taxonomy" id="1802295"/>
    <lineage>
        <taxon>Bacteria</taxon>
        <taxon>Candidatus Tagaibacteriota</taxon>
    </lineage>
</organism>
<evidence type="ECO:0000256" key="4">
    <source>
        <dbReference type="ARBA" id="ARBA00022741"/>
    </source>
</evidence>
<evidence type="ECO:0000256" key="7">
    <source>
        <dbReference type="ARBA" id="ARBA00023146"/>
    </source>
</evidence>
<comment type="caution">
    <text evidence="10">The sequence shown here is derived from an EMBL/GenBank/DDBJ whole genome shotgun (WGS) entry which is preliminary data.</text>
</comment>
<proteinExistence type="inferred from homology"/>
<dbReference type="InterPro" id="IPR050203">
    <property type="entry name" value="Trp-tRNA_synthetase"/>
</dbReference>
<evidence type="ECO:0000256" key="9">
    <source>
        <dbReference type="RuleBase" id="RU363036"/>
    </source>
</evidence>
<dbReference type="Gene3D" id="3.40.50.620">
    <property type="entry name" value="HUPs"/>
    <property type="match status" value="1"/>
</dbReference>
<dbReference type="SUPFAM" id="SSF52374">
    <property type="entry name" value="Nucleotidylyl transferase"/>
    <property type="match status" value="1"/>
</dbReference>
<dbReference type="Pfam" id="PF00579">
    <property type="entry name" value="tRNA-synt_1b"/>
    <property type="match status" value="1"/>
</dbReference>
<keyword evidence="5 9" id="KW-0067">ATP-binding</keyword>